<dbReference type="InterPro" id="IPR022771">
    <property type="entry name" value="WAPL_C"/>
</dbReference>
<evidence type="ECO:0000259" key="3">
    <source>
        <dbReference type="Pfam" id="PF07814"/>
    </source>
</evidence>
<dbReference type="InterPro" id="IPR039874">
    <property type="entry name" value="WAPL"/>
</dbReference>
<feature type="region of interest" description="Disordered" evidence="2">
    <location>
        <begin position="334"/>
        <end position="357"/>
    </location>
</feature>
<dbReference type="InterPro" id="IPR011989">
    <property type="entry name" value="ARM-like"/>
</dbReference>
<evidence type="ECO:0000313" key="4">
    <source>
        <dbReference type="EMBL" id="KAH0866433.1"/>
    </source>
</evidence>
<comment type="caution">
    <text evidence="4">The sequence shown here is derived from an EMBL/GenBank/DDBJ whole genome shotgun (WGS) entry which is preliminary data.</text>
</comment>
<proteinExistence type="inferred from homology"/>
<dbReference type="Gene3D" id="1.25.10.10">
    <property type="entry name" value="Leucine-rich Repeat Variant"/>
    <property type="match status" value="2"/>
</dbReference>
<organism evidence="4 5">
    <name type="scientific">Brassica napus</name>
    <name type="common">Rape</name>
    <dbReference type="NCBI Taxonomy" id="3708"/>
    <lineage>
        <taxon>Eukaryota</taxon>
        <taxon>Viridiplantae</taxon>
        <taxon>Streptophyta</taxon>
        <taxon>Embryophyta</taxon>
        <taxon>Tracheophyta</taxon>
        <taxon>Spermatophyta</taxon>
        <taxon>Magnoliopsida</taxon>
        <taxon>eudicotyledons</taxon>
        <taxon>Gunneridae</taxon>
        <taxon>Pentapetalae</taxon>
        <taxon>rosids</taxon>
        <taxon>malvids</taxon>
        <taxon>Brassicales</taxon>
        <taxon>Brassicaceae</taxon>
        <taxon>Brassiceae</taxon>
        <taxon>Brassica</taxon>
    </lineage>
</organism>
<evidence type="ECO:0000256" key="1">
    <source>
        <dbReference type="ARBA" id="ARBA00006854"/>
    </source>
</evidence>
<keyword evidence="5" id="KW-1185">Reference proteome</keyword>
<feature type="domain" description="Wings apart-like protein C-terminal" evidence="3">
    <location>
        <begin position="4"/>
        <end position="539"/>
    </location>
</feature>
<comment type="similarity">
    <text evidence="1">Belongs to the WAPL family.</text>
</comment>
<dbReference type="PANTHER" id="PTHR22100">
    <property type="entry name" value="WINGS APART-LIKE PROTEIN HOMOLOG"/>
    <property type="match status" value="1"/>
</dbReference>
<dbReference type="PANTHER" id="PTHR22100:SF14">
    <property type="entry name" value="WINGS APART-LIKE PROTEIN C-TERMINAL DOMAIN-CONTAINING PROTEIN"/>
    <property type="match status" value="1"/>
</dbReference>
<feature type="compositionally biased region" description="Polar residues" evidence="2">
    <location>
        <begin position="335"/>
        <end position="357"/>
    </location>
</feature>
<dbReference type="Pfam" id="PF07814">
    <property type="entry name" value="WAPL"/>
    <property type="match status" value="1"/>
</dbReference>
<protein>
    <recommendedName>
        <fullName evidence="3">Wings apart-like protein C-terminal domain-containing protein</fullName>
    </recommendedName>
</protein>
<feature type="region of interest" description="Disordered" evidence="2">
    <location>
        <begin position="291"/>
        <end position="318"/>
    </location>
</feature>
<dbReference type="Proteomes" id="UP000824890">
    <property type="component" value="Unassembled WGS sequence"/>
</dbReference>
<name>A0ABQ7YDV3_BRANA</name>
<sequence length="926" mass="101319">MRRISQSIIDAILNLTLDDIPSNLAAATLFFVLTADGQDEHFMESPKCIKFLIKLLKPVTVTSTQGKPPNIGFKLLSLLKDVDPARDAVKVNDPSSSVILSRVQELLVNCKEMRSVDSYQTETTRPELSTKWVALLAMERACLSKISFDDTSGSVKKTGGNFKEKLRELGGLDAVIEVVIDCHTVMERWMEYDALSVQDKKDNQHKQSLMLLLKCLKIMENATFLSIDNQSHLLGFKKCLGSRESRMPFTELTISVIKMLSVNDEVVTISSDTCSSFGSISTRNESVSQRSHTIIDLDSQSSVSGNDPTTSTTRLGSTIPASFAGRLASLGSDIARSTSRTSQVGEPSCKRNGNFSFTEENEDPFAFDLEDSEPSKWELVSVKQKKSRAQKKKGYHKQSKDECCYQLHSSQEESSNHRVNSEEESSDKYYISLQVSSSTNDVDEECLCLLSDCLLTAVKVLMNLTNDNAVGCRQVGGCRGLESMAELIARHFPSITESPLFSEMEGTGSSHQKKDKHLTDQELDFLVAILGLLVNLVEKDGVNRSRLASASFAITKPKGLQESEQEMIPLLCSIFLTNQGSEDTKEETTTFTLDDEEAVLESEKEAEKMIVEAYSALLLAFLSTESTSIRNSIRDYLPKRNLAILVPVLERFVAFHTTLNMIPPETHKAVMEVIESCKLPHESLVLRTNSISLPNSLVLYLGVSPPTFKASSMQPDEMSTIDSLIRINSLRVEEETTTKKEGDDTYDLPLQSNVQSCQRVGSLETQSSTRASAIPCFPPTPLLPTPTPRSLGFGSFPSIFALRNLLPVAFLAPKRSGGGGGGAPVLFPGAVGSGCGGSSAETPGGTVLGVIGCLVNDSDGNEARLLEARAPNNLRTKLVKIFHALCISSANEATRLDVFGLMDRDLDSMIDDGGETKEGCNKVHDK</sequence>
<dbReference type="EMBL" id="JAGKQM010000018">
    <property type="protein sequence ID" value="KAH0866433.1"/>
    <property type="molecule type" value="Genomic_DNA"/>
</dbReference>
<gene>
    <name evidence="4" type="ORF">HID58_083644</name>
</gene>
<accession>A0ABQ7YDV3</accession>
<evidence type="ECO:0000313" key="5">
    <source>
        <dbReference type="Proteomes" id="UP000824890"/>
    </source>
</evidence>
<evidence type="ECO:0000256" key="2">
    <source>
        <dbReference type="SAM" id="MobiDB-lite"/>
    </source>
</evidence>
<reference evidence="4 5" key="1">
    <citation type="submission" date="2021-05" db="EMBL/GenBank/DDBJ databases">
        <title>Genome Assembly of Synthetic Allotetraploid Brassica napus Reveals Homoeologous Exchanges between Subgenomes.</title>
        <authorList>
            <person name="Davis J.T."/>
        </authorList>
    </citation>
    <scope>NUCLEOTIDE SEQUENCE [LARGE SCALE GENOMIC DNA]</scope>
    <source>
        <strain evidence="5">cv. Da-Ae</strain>
        <tissue evidence="4">Seedling</tissue>
    </source>
</reference>